<organism evidence="1">
    <name type="scientific">hydrothermal vent metagenome</name>
    <dbReference type="NCBI Taxonomy" id="652676"/>
    <lineage>
        <taxon>unclassified sequences</taxon>
        <taxon>metagenomes</taxon>
        <taxon>ecological metagenomes</taxon>
    </lineage>
</organism>
<proteinExistence type="predicted"/>
<dbReference type="AlphaFoldDB" id="A0A1W1E3Y4"/>
<accession>A0A1W1E3Y4</accession>
<reference evidence="1" key="1">
    <citation type="submission" date="2016-10" db="EMBL/GenBank/DDBJ databases">
        <authorList>
            <person name="de Groot N.N."/>
        </authorList>
    </citation>
    <scope>NUCLEOTIDE SEQUENCE</scope>
</reference>
<sequence>MLSLIDRGGLFLDRGGLSVDRASLFTDRGGLIPFIKNNATPIQKQRLQR</sequence>
<dbReference type="EMBL" id="FPIA01000051">
    <property type="protein sequence ID" value="SFV88456.1"/>
    <property type="molecule type" value="Genomic_DNA"/>
</dbReference>
<name>A0A1W1E3Y4_9ZZZZ</name>
<evidence type="ECO:0000313" key="1">
    <source>
        <dbReference type="EMBL" id="SFV88456.1"/>
    </source>
</evidence>
<protein>
    <submittedName>
        <fullName evidence="1">Uncharacterized protein</fullName>
    </submittedName>
</protein>
<gene>
    <name evidence="1" type="ORF">MNB_SUP05-SYMBIONT-7-64</name>
</gene>